<keyword evidence="2" id="KW-1185">Reference proteome</keyword>
<comment type="caution">
    <text evidence="1">The sequence shown here is derived from an EMBL/GenBank/DDBJ whole genome shotgun (WGS) entry which is preliminary data.</text>
</comment>
<evidence type="ECO:0000313" key="2">
    <source>
        <dbReference type="Proteomes" id="UP001060085"/>
    </source>
</evidence>
<name>A0ACB9ZRH0_CATRO</name>
<accession>A0ACB9ZRH0</accession>
<evidence type="ECO:0000313" key="1">
    <source>
        <dbReference type="EMBL" id="KAI5650331.1"/>
    </source>
</evidence>
<proteinExistence type="predicted"/>
<dbReference type="EMBL" id="CM044708">
    <property type="protein sequence ID" value="KAI5650331.1"/>
    <property type="molecule type" value="Genomic_DNA"/>
</dbReference>
<protein>
    <submittedName>
        <fullName evidence="1">Uncharacterized protein</fullName>
    </submittedName>
</protein>
<gene>
    <name evidence="1" type="ORF">M9H77_36336</name>
</gene>
<organism evidence="1 2">
    <name type="scientific">Catharanthus roseus</name>
    <name type="common">Madagascar periwinkle</name>
    <name type="synonym">Vinca rosea</name>
    <dbReference type="NCBI Taxonomy" id="4058"/>
    <lineage>
        <taxon>Eukaryota</taxon>
        <taxon>Viridiplantae</taxon>
        <taxon>Streptophyta</taxon>
        <taxon>Embryophyta</taxon>
        <taxon>Tracheophyta</taxon>
        <taxon>Spermatophyta</taxon>
        <taxon>Magnoliopsida</taxon>
        <taxon>eudicotyledons</taxon>
        <taxon>Gunneridae</taxon>
        <taxon>Pentapetalae</taxon>
        <taxon>asterids</taxon>
        <taxon>lamiids</taxon>
        <taxon>Gentianales</taxon>
        <taxon>Apocynaceae</taxon>
        <taxon>Rauvolfioideae</taxon>
        <taxon>Vinceae</taxon>
        <taxon>Catharanthinae</taxon>
        <taxon>Catharanthus</taxon>
    </lineage>
</organism>
<sequence>MPSYMKDLNKAHLVHVNNDDVYVKITLDVRDDSVTIHSVKTADGLEKKSFFCPSVVRNALSRIRQVSQELKLRLMAGLDGRRSGLIILLPPLIGCFLVHFFELFDALARRRNIIGDSIIKTQLKEFWDQISHQIFDCRLQTFFDMMQMAELQKKKSEIISLSASANKLSSIQKHADEYASLIMEELEPNNKGYILIENLEMLLLQALNQSVRGNENQELSQMLSQKLKPTLDDNPIRRGYQDFKYFLLDNWQRVWVLLL</sequence>
<dbReference type="Proteomes" id="UP001060085">
    <property type="component" value="Linkage Group LG08"/>
</dbReference>
<reference evidence="2" key="1">
    <citation type="journal article" date="2023" name="Nat. Plants">
        <title>Single-cell RNA sequencing provides a high-resolution roadmap for understanding the multicellular compartmentation of specialized metabolism.</title>
        <authorList>
            <person name="Sun S."/>
            <person name="Shen X."/>
            <person name="Li Y."/>
            <person name="Li Y."/>
            <person name="Wang S."/>
            <person name="Li R."/>
            <person name="Zhang H."/>
            <person name="Shen G."/>
            <person name="Guo B."/>
            <person name="Wei J."/>
            <person name="Xu J."/>
            <person name="St-Pierre B."/>
            <person name="Chen S."/>
            <person name="Sun C."/>
        </authorList>
    </citation>
    <scope>NUCLEOTIDE SEQUENCE [LARGE SCALE GENOMIC DNA]</scope>
</reference>